<dbReference type="EC" id="2.7.11.34" evidence="5"/>
<comment type="similarity">
    <text evidence="7">Belongs to the protein kinase superfamily.</text>
</comment>
<dbReference type="GO" id="GO:0004674">
    <property type="term" value="F:protein serine/threonine kinase activity"/>
    <property type="evidence" value="ECO:0007669"/>
    <property type="project" value="UniProtKB-KW"/>
</dbReference>
<dbReference type="AlphaFoldDB" id="A0AAD5RC58"/>
<gene>
    <name evidence="9" type="primary">NEKL3</name>
    <name evidence="9" type="ORF">KIN20_036149</name>
</gene>
<evidence type="ECO:0000256" key="2">
    <source>
        <dbReference type="ARBA" id="ARBA00022741"/>
    </source>
</evidence>
<keyword evidence="1" id="KW-0808">Transferase</keyword>
<feature type="domain" description="Protein kinase" evidence="8">
    <location>
        <begin position="94"/>
        <end position="358"/>
    </location>
</feature>
<evidence type="ECO:0000256" key="7">
    <source>
        <dbReference type="RuleBase" id="RU000304"/>
    </source>
</evidence>
<dbReference type="Gene3D" id="3.30.200.20">
    <property type="entry name" value="Phosphorylase Kinase, domain 1"/>
    <property type="match status" value="1"/>
</dbReference>
<dbReference type="PROSITE" id="PS00108">
    <property type="entry name" value="PROTEIN_KINASE_ST"/>
    <property type="match status" value="1"/>
</dbReference>
<name>A0AAD5RC58_PARTN</name>
<evidence type="ECO:0000313" key="9">
    <source>
        <dbReference type="EMBL" id="KAJ1373678.1"/>
    </source>
</evidence>
<dbReference type="InterPro" id="IPR008271">
    <property type="entry name" value="Ser/Thr_kinase_AS"/>
</dbReference>
<keyword evidence="10" id="KW-1185">Reference proteome</keyword>
<dbReference type="EMBL" id="JAHQIW010007325">
    <property type="protein sequence ID" value="KAJ1373678.1"/>
    <property type="molecule type" value="Genomic_DNA"/>
</dbReference>
<dbReference type="PROSITE" id="PS00107">
    <property type="entry name" value="PROTEIN_KINASE_ATP"/>
    <property type="match status" value="1"/>
</dbReference>
<dbReference type="Gene3D" id="1.10.510.10">
    <property type="entry name" value="Transferase(Phosphotransferase) domain 1"/>
    <property type="match status" value="1"/>
</dbReference>
<keyword evidence="2 6" id="KW-0547">Nucleotide-binding</keyword>
<dbReference type="PROSITE" id="PS50011">
    <property type="entry name" value="PROTEIN_KINASE_DOM"/>
    <property type="match status" value="1"/>
</dbReference>
<dbReference type="SUPFAM" id="SSF56112">
    <property type="entry name" value="Protein kinase-like (PK-like)"/>
    <property type="match status" value="1"/>
</dbReference>
<evidence type="ECO:0000256" key="4">
    <source>
        <dbReference type="ARBA" id="ARBA00022840"/>
    </source>
</evidence>
<evidence type="ECO:0000256" key="5">
    <source>
        <dbReference type="ARBA" id="ARBA00039067"/>
    </source>
</evidence>
<dbReference type="Pfam" id="PF00069">
    <property type="entry name" value="Pkinase"/>
    <property type="match status" value="1"/>
</dbReference>
<keyword evidence="4 6" id="KW-0067">ATP-binding</keyword>
<dbReference type="InterPro" id="IPR000719">
    <property type="entry name" value="Prot_kinase_dom"/>
</dbReference>
<dbReference type="SMART" id="SM00220">
    <property type="entry name" value="S_TKc"/>
    <property type="match status" value="1"/>
</dbReference>
<evidence type="ECO:0000256" key="1">
    <source>
        <dbReference type="ARBA" id="ARBA00022679"/>
    </source>
</evidence>
<dbReference type="PANTHER" id="PTHR43289">
    <property type="entry name" value="MITOGEN-ACTIVATED PROTEIN KINASE KINASE KINASE 20-RELATED"/>
    <property type="match status" value="1"/>
</dbReference>
<dbReference type="InterPro" id="IPR017441">
    <property type="entry name" value="Protein_kinase_ATP_BS"/>
</dbReference>
<comment type="caution">
    <text evidence="9">The sequence shown here is derived from an EMBL/GenBank/DDBJ whole genome shotgun (WGS) entry which is preliminary data.</text>
</comment>
<evidence type="ECO:0000259" key="8">
    <source>
        <dbReference type="PROSITE" id="PS50011"/>
    </source>
</evidence>
<sequence>MTFQNSPRLRAVDDSSLSPQEFTLLQELPLVSLSMGKVQQARSLLFTGCSTPKKETTMISSSSSSQTRFKFLSPLAIQITGDFQPPSQLTLDMFTIEKKIGKGMFSEVFRAKCNWNGQTVALKKIQVFEMVDQKARQDCLKEIDLLKQLNHVNIIRYHASFIDNNQLVILLELAEAGDMSRMIKHFKKNGRLIPERTIWKYFVQLARAIAHMHSKRIMHRDIKPANVFITSEGIVKLGDLGLGRFFSSKTTAAHSLVGTPYYMSPERIQESGYNFKSDLWSLGCLLYEMAALQSPFYGDKMNLYSLCKKIENCEYPPLPADIYSSQLRGLVSHCICSDPSRRPETAQVLEVAEKMNFFFQQIPSQISSTSK</sequence>
<keyword evidence="7" id="KW-0723">Serine/threonine-protein kinase</keyword>
<dbReference type="PANTHER" id="PTHR43289:SF6">
    <property type="entry name" value="SERINE_THREONINE-PROTEIN KINASE NEKL-3"/>
    <property type="match status" value="1"/>
</dbReference>
<organism evidence="9 10">
    <name type="scientific">Parelaphostrongylus tenuis</name>
    <name type="common">Meningeal worm</name>
    <dbReference type="NCBI Taxonomy" id="148309"/>
    <lineage>
        <taxon>Eukaryota</taxon>
        <taxon>Metazoa</taxon>
        <taxon>Ecdysozoa</taxon>
        <taxon>Nematoda</taxon>
        <taxon>Chromadorea</taxon>
        <taxon>Rhabditida</taxon>
        <taxon>Rhabditina</taxon>
        <taxon>Rhabditomorpha</taxon>
        <taxon>Strongyloidea</taxon>
        <taxon>Metastrongylidae</taxon>
        <taxon>Parelaphostrongylus</taxon>
    </lineage>
</organism>
<feature type="binding site" evidence="6">
    <location>
        <position position="123"/>
    </location>
    <ligand>
        <name>ATP</name>
        <dbReference type="ChEBI" id="CHEBI:30616"/>
    </ligand>
</feature>
<protein>
    <recommendedName>
        <fullName evidence="5">NEK6-subfamily protein kinase</fullName>
        <ecNumber evidence="5">2.7.11.34</ecNumber>
    </recommendedName>
</protein>
<evidence type="ECO:0000256" key="6">
    <source>
        <dbReference type="PROSITE-ProRule" id="PRU10141"/>
    </source>
</evidence>
<evidence type="ECO:0000256" key="3">
    <source>
        <dbReference type="ARBA" id="ARBA00022777"/>
    </source>
</evidence>
<reference evidence="9" key="1">
    <citation type="submission" date="2021-06" db="EMBL/GenBank/DDBJ databases">
        <title>Parelaphostrongylus tenuis whole genome reference sequence.</title>
        <authorList>
            <person name="Garwood T.J."/>
            <person name="Larsen P.A."/>
            <person name="Fountain-Jones N.M."/>
            <person name="Garbe J.R."/>
            <person name="Macchietto M.G."/>
            <person name="Kania S.A."/>
            <person name="Gerhold R.W."/>
            <person name="Richards J.E."/>
            <person name="Wolf T.M."/>
        </authorList>
    </citation>
    <scope>NUCLEOTIDE SEQUENCE</scope>
    <source>
        <strain evidence="9">MNPRO001-30</strain>
        <tissue evidence="9">Meninges</tissue>
    </source>
</reference>
<keyword evidence="3 9" id="KW-0418">Kinase</keyword>
<dbReference type="InterPro" id="IPR011009">
    <property type="entry name" value="Kinase-like_dom_sf"/>
</dbReference>
<proteinExistence type="inferred from homology"/>
<dbReference type="Proteomes" id="UP001196413">
    <property type="component" value="Unassembled WGS sequence"/>
</dbReference>
<dbReference type="CDD" id="cd08224">
    <property type="entry name" value="STKc_Nek6_7"/>
    <property type="match status" value="1"/>
</dbReference>
<evidence type="ECO:0000313" key="10">
    <source>
        <dbReference type="Proteomes" id="UP001196413"/>
    </source>
</evidence>
<accession>A0AAD5RC58</accession>
<dbReference type="FunFam" id="1.10.510.10:FF:000148">
    <property type="entry name" value="Serine/threonine-protein kinase Nek7"/>
    <property type="match status" value="1"/>
</dbReference>
<dbReference type="GO" id="GO:0005524">
    <property type="term" value="F:ATP binding"/>
    <property type="evidence" value="ECO:0007669"/>
    <property type="project" value="UniProtKB-UniRule"/>
</dbReference>